<evidence type="ECO:0000256" key="1">
    <source>
        <dbReference type="SAM" id="MobiDB-lite"/>
    </source>
</evidence>
<evidence type="ECO:0000313" key="3">
    <source>
        <dbReference type="Proteomes" id="UP001497480"/>
    </source>
</evidence>
<name>A0AAV1W5G2_LUPLU</name>
<feature type="compositionally biased region" description="Polar residues" evidence="1">
    <location>
        <begin position="690"/>
        <end position="735"/>
    </location>
</feature>
<feature type="compositionally biased region" description="Basic and acidic residues" evidence="1">
    <location>
        <begin position="369"/>
        <end position="381"/>
    </location>
</feature>
<feature type="compositionally biased region" description="Basic and acidic residues" evidence="1">
    <location>
        <begin position="406"/>
        <end position="417"/>
    </location>
</feature>
<accession>A0AAV1W5G2</accession>
<organism evidence="2 3">
    <name type="scientific">Lupinus luteus</name>
    <name type="common">European yellow lupine</name>
    <dbReference type="NCBI Taxonomy" id="3873"/>
    <lineage>
        <taxon>Eukaryota</taxon>
        <taxon>Viridiplantae</taxon>
        <taxon>Streptophyta</taxon>
        <taxon>Embryophyta</taxon>
        <taxon>Tracheophyta</taxon>
        <taxon>Spermatophyta</taxon>
        <taxon>Magnoliopsida</taxon>
        <taxon>eudicotyledons</taxon>
        <taxon>Gunneridae</taxon>
        <taxon>Pentapetalae</taxon>
        <taxon>rosids</taxon>
        <taxon>fabids</taxon>
        <taxon>Fabales</taxon>
        <taxon>Fabaceae</taxon>
        <taxon>Papilionoideae</taxon>
        <taxon>50 kb inversion clade</taxon>
        <taxon>genistoids sensu lato</taxon>
        <taxon>core genistoids</taxon>
        <taxon>Genisteae</taxon>
        <taxon>Lupinus</taxon>
    </lineage>
</organism>
<dbReference type="EMBL" id="CAXHTB010000004">
    <property type="protein sequence ID" value="CAL0304468.1"/>
    <property type="molecule type" value="Genomic_DNA"/>
</dbReference>
<dbReference type="PANTHER" id="PTHR34461:SF2">
    <property type="entry name" value="EXPRESSED PROTEIN"/>
    <property type="match status" value="1"/>
</dbReference>
<reference evidence="2 3" key="1">
    <citation type="submission" date="2024-03" db="EMBL/GenBank/DDBJ databases">
        <authorList>
            <person name="Martinez-Hernandez J."/>
        </authorList>
    </citation>
    <scope>NUCLEOTIDE SEQUENCE [LARGE SCALE GENOMIC DNA]</scope>
</reference>
<dbReference type="PANTHER" id="PTHR34461">
    <property type="entry name" value="EXPRESSED PROTEIN"/>
    <property type="match status" value="1"/>
</dbReference>
<dbReference type="Proteomes" id="UP001497480">
    <property type="component" value="Unassembled WGS sequence"/>
</dbReference>
<feature type="region of interest" description="Disordered" evidence="1">
    <location>
        <begin position="369"/>
        <end position="418"/>
    </location>
</feature>
<keyword evidence="3" id="KW-1185">Reference proteome</keyword>
<gene>
    <name evidence="2" type="ORF">LLUT_LOCUS5528</name>
</gene>
<dbReference type="AlphaFoldDB" id="A0AAV1W5G2"/>
<evidence type="ECO:0000313" key="2">
    <source>
        <dbReference type="EMBL" id="CAL0304468.1"/>
    </source>
</evidence>
<feature type="region of interest" description="Disordered" evidence="1">
    <location>
        <begin position="681"/>
        <end position="744"/>
    </location>
</feature>
<comment type="caution">
    <text evidence="2">The sequence shown here is derived from an EMBL/GenBank/DDBJ whole genome shotgun (WGS) entry which is preliminary data.</text>
</comment>
<protein>
    <submittedName>
        <fullName evidence="2">Uncharacterized protein</fullName>
    </submittedName>
</protein>
<feature type="region of interest" description="Disordered" evidence="1">
    <location>
        <begin position="89"/>
        <end position="122"/>
    </location>
</feature>
<sequence>MELRHCSDDFHFIQAIKCGLVSKELNITRGRPTLSFKQVIDIYDDERAEPDASVCNANDNRSCDLDDNDLENITLKEFHLRCKTRKRKYPHGVESSKTNNEIDVPSSPENNREKQMSPDDSDFLETLGTLKSKLSKKRKCNKDTQENIPVVKSKETHIGQEFAHSCGDSLALTEEPEVPETDCLDQLMKLSNVNDSSSACDGPDYYSGIVAREEADVAHECSLENDNNNNNQALIPLGEECYLENELSHVQEDHDDFVPLQMAWVSGKDIVASNPELTSNQSPNFSAIEFASEDRIVLPDVHHISPQAISSVEDHHSNVCENEPDGDTSISLPNVATPEFLDCMDLGYRDGSTFLSDCSENEFTTDAEVHAKTSSTSEHDFNPGGYVVSSSDDSPESMEKLSFSSIHDDEGEHKTEATNELISSNEHCSSDLDHPKGLLSNRKTLSPSSMQLIDTDDKDFLKCREKLYIGEHSGKKKGTASGPDETRRARFVDNPKKVSNSTKTFKGGFHPKGILKFPHRSRSERDSIGCSSLQSCPYSTSISFSKRQMHDFETLTMKLTKELKSMKVIVDDMLRSEFCLNTSLRYKVNEARLAVKKAEKTEETANRCLSVLARNCNRFCKLLKLAVDGPSPQHAMPKGRGKVSFADEVGGTLCQVRFFKGDRTSLLESITEKESSCNNLSSISEKESSRNNSPSISEKESSCNNLSSISEKESSCNNSPSISEKESSCNNLSSISEKESSCNN</sequence>
<proteinExistence type="predicted"/>